<evidence type="ECO:0000256" key="1">
    <source>
        <dbReference type="ARBA" id="ARBA00004141"/>
    </source>
</evidence>
<evidence type="ECO:0000259" key="13">
    <source>
        <dbReference type="PROSITE" id="PS50893"/>
    </source>
</evidence>
<dbReference type="Proteomes" id="UP000230750">
    <property type="component" value="Unassembled WGS sequence"/>
</dbReference>
<evidence type="ECO:0000259" key="14">
    <source>
        <dbReference type="PROSITE" id="PS50929"/>
    </source>
</evidence>
<evidence type="ECO:0000256" key="6">
    <source>
        <dbReference type="ARBA" id="ARBA00022741"/>
    </source>
</evidence>
<organism evidence="15 16">
    <name type="scientific">Stichopus japonicus</name>
    <name type="common">Sea cucumber</name>
    <dbReference type="NCBI Taxonomy" id="307972"/>
    <lineage>
        <taxon>Eukaryota</taxon>
        <taxon>Metazoa</taxon>
        <taxon>Echinodermata</taxon>
        <taxon>Eleutherozoa</taxon>
        <taxon>Echinozoa</taxon>
        <taxon>Holothuroidea</taxon>
        <taxon>Aspidochirotacea</taxon>
        <taxon>Aspidochirotida</taxon>
        <taxon>Stichopodidae</taxon>
        <taxon>Apostichopus</taxon>
    </lineage>
</organism>
<evidence type="ECO:0000256" key="8">
    <source>
        <dbReference type="ARBA" id="ARBA00022967"/>
    </source>
</evidence>
<evidence type="ECO:0000256" key="4">
    <source>
        <dbReference type="ARBA" id="ARBA00022692"/>
    </source>
</evidence>
<feature type="domain" description="ABC transporter" evidence="13">
    <location>
        <begin position="135"/>
        <end position="368"/>
    </location>
</feature>
<dbReference type="FunFam" id="3.40.50.300:FF:000479">
    <property type="entry name" value="Multidrug resistance protein 1A"/>
    <property type="match status" value="1"/>
</dbReference>
<keyword evidence="16" id="KW-1185">Reference proteome</keyword>
<evidence type="ECO:0000313" key="15">
    <source>
        <dbReference type="EMBL" id="PIK33709.1"/>
    </source>
</evidence>
<gene>
    <name evidence="15" type="ORF">BSL78_29478</name>
</gene>
<evidence type="ECO:0000256" key="7">
    <source>
        <dbReference type="ARBA" id="ARBA00022840"/>
    </source>
</evidence>
<sequence length="375" mass="40860">MENVRTSTSLGLEPRLYEDYCIKLLLPFLQGQRNTQLYGIAFALSQGMIFWIYAAAFRFGGYLVYKGEMAPDDVFKVVFGVAFAGVSLGQSSAFLPDFAKAKHSASLLINLFNTEPQIDNYSTQGKRPASITGDITYSGIQFEYPTRPDVRVLQGLNLKVKPGQTVALVGESGCGKSTLVSLLERFYDTAGGSITLDGNNIKEVNIGWLRANMSVVSQEPILFACSIKDNINYGVPQALNQSEVEAVAKMANIHDFIAGYDTLVGEKGTQLSGGQKQRVAIARALARNPKILLLDEATSALDTESEKVVQMALDRAMEGRTCIVIAHRLSTIQNADSIAVVRNGQVVEQGSHQELVSREGHYYTITGGQRRAAES</sequence>
<dbReference type="GO" id="GO:0140359">
    <property type="term" value="F:ABC-type transporter activity"/>
    <property type="evidence" value="ECO:0007669"/>
    <property type="project" value="InterPro"/>
</dbReference>
<keyword evidence="5" id="KW-0677">Repeat</keyword>
<dbReference type="EMBL" id="MRZV01002437">
    <property type="protein sequence ID" value="PIK33709.1"/>
    <property type="molecule type" value="Genomic_DNA"/>
</dbReference>
<dbReference type="SUPFAM" id="SSF90123">
    <property type="entry name" value="ABC transporter transmembrane region"/>
    <property type="match status" value="1"/>
</dbReference>
<evidence type="ECO:0000256" key="2">
    <source>
        <dbReference type="ARBA" id="ARBA00007577"/>
    </source>
</evidence>
<name>A0A2G8JDC5_STIJA</name>
<keyword evidence="9 12" id="KW-1133">Transmembrane helix</keyword>
<keyword evidence="11" id="KW-0325">Glycoprotein</keyword>
<dbReference type="InterPro" id="IPR036640">
    <property type="entry name" value="ABC1_TM_sf"/>
</dbReference>
<dbReference type="PROSITE" id="PS50929">
    <property type="entry name" value="ABC_TM1F"/>
    <property type="match status" value="1"/>
</dbReference>
<keyword evidence="6" id="KW-0547">Nucleotide-binding</keyword>
<keyword evidence="4 12" id="KW-0812">Transmembrane</keyword>
<evidence type="ECO:0000256" key="3">
    <source>
        <dbReference type="ARBA" id="ARBA00022448"/>
    </source>
</evidence>
<evidence type="ECO:0000256" key="11">
    <source>
        <dbReference type="ARBA" id="ARBA00023180"/>
    </source>
</evidence>
<feature type="transmembrane region" description="Helical" evidence="12">
    <location>
        <begin position="37"/>
        <end position="57"/>
    </location>
</feature>
<dbReference type="PROSITE" id="PS00211">
    <property type="entry name" value="ABC_TRANSPORTER_1"/>
    <property type="match status" value="1"/>
</dbReference>
<dbReference type="SUPFAM" id="SSF52540">
    <property type="entry name" value="P-loop containing nucleoside triphosphate hydrolases"/>
    <property type="match status" value="1"/>
</dbReference>
<comment type="caution">
    <text evidence="15">The sequence shown here is derived from an EMBL/GenBank/DDBJ whole genome shotgun (WGS) entry which is preliminary data.</text>
</comment>
<dbReference type="InterPro" id="IPR017871">
    <property type="entry name" value="ABC_transporter-like_CS"/>
</dbReference>
<dbReference type="Gene3D" id="3.40.50.300">
    <property type="entry name" value="P-loop containing nucleotide triphosphate hydrolases"/>
    <property type="match status" value="1"/>
</dbReference>
<keyword evidence="10 12" id="KW-0472">Membrane</keyword>
<dbReference type="STRING" id="307972.A0A2G8JDC5"/>
<keyword evidence="7" id="KW-0067">ATP-binding</keyword>
<evidence type="ECO:0000256" key="5">
    <source>
        <dbReference type="ARBA" id="ARBA00022737"/>
    </source>
</evidence>
<dbReference type="GO" id="GO:0005524">
    <property type="term" value="F:ATP binding"/>
    <property type="evidence" value="ECO:0007669"/>
    <property type="project" value="UniProtKB-KW"/>
</dbReference>
<dbReference type="CDD" id="cd03249">
    <property type="entry name" value="ABC_MTABC3_MDL1_MDL2"/>
    <property type="match status" value="1"/>
</dbReference>
<dbReference type="PANTHER" id="PTHR24221:SF503">
    <property type="entry name" value="MITOCHONDRIAL POTASSIUM CHANNEL ATP-BINDING SUBUNIT"/>
    <property type="match status" value="1"/>
</dbReference>
<dbReference type="OrthoDB" id="6500128at2759"/>
<dbReference type="AlphaFoldDB" id="A0A2G8JDC5"/>
<protein>
    <submittedName>
        <fullName evidence="15">Putative multidrug resistance protein 1</fullName>
    </submittedName>
</protein>
<keyword evidence="8" id="KW-1278">Translocase</keyword>
<dbReference type="PROSITE" id="PS50893">
    <property type="entry name" value="ABC_TRANSPORTER_2"/>
    <property type="match status" value="1"/>
</dbReference>
<dbReference type="SMART" id="SM00382">
    <property type="entry name" value="AAA"/>
    <property type="match status" value="1"/>
</dbReference>
<dbReference type="PANTHER" id="PTHR24221">
    <property type="entry name" value="ATP-BINDING CASSETTE SUB-FAMILY B"/>
    <property type="match status" value="1"/>
</dbReference>
<dbReference type="Gene3D" id="1.20.1560.10">
    <property type="entry name" value="ABC transporter type 1, transmembrane domain"/>
    <property type="match status" value="1"/>
</dbReference>
<dbReference type="InterPro" id="IPR003593">
    <property type="entry name" value="AAA+_ATPase"/>
</dbReference>
<dbReference type="InterPro" id="IPR027417">
    <property type="entry name" value="P-loop_NTPase"/>
</dbReference>
<dbReference type="GO" id="GO:0016020">
    <property type="term" value="C:membrane"/>
    <property type="evidence" value="ECO:0007669"/>
    <property type="project" value="UniProtKB-SubCell"/>
</dbReference>
<dbReference type="Pfam" id="PF00005">
    <property type="entry name" value="ABC_tran"/>
    <property type="match status" value="1"/>
</dbReference>
<evidence type="ECO:0000256" key="12">
    <source>
        <dbReference type="SAM" id="Phobius"/>
    </source>
</evidence>
<dbReference type="InterPro" id="IPR011527">
    <property type="entry name" value="ABC1_TM_dom"/>
</dbReference>
<keyword evidence="3" id="KW-0813">Transport</keyword>
<dbReference type="InterPro" id="IPR003439">
    <property type="entry name" value="ABC_transporter-like_ATP-bd"/>
</dbReference>
<evidence type="ECO:0000256" key="9">
    <source>
        <dbReference type="ARBA" id="ARBA00022989"/>
    </source>
</evidence>
<comment type="similarity">
    <text evidence="2">Belongs to the ABC transporter superfamily. ABCB family. Multidrug resistance exporter (TC 3.A.1.201) subfamily.</text>
</comment>
<dbReference type="InterPro" id="IPR039421">
    <property type="entry name" value="Type_1_exporter"/>
</dbReference>
<evidence type="ECO:0000313" key="16">
    <source>
        <dbReference type="Proteomes" id="UP000230750"/>
    </source>
</evidence>
<dbReference type="Pfam" id="PF00664">
    <property type="entry name" value="ABC_membrane"/>
    <property type="match status" value="1"/>
</dbReference>
<accession>A0A2G8JDC5</accession>
<reference evidence="15 16" key="1">
    <citation type="journal article" date="2017" name="PLoS Biol.">
        <title>The sea cucumber genome provides insights into morphological evolution and visceral regeneration.</title>
        <authorList>
            <person name="Zhang X."/>
            <person name="Sun L."/>
            <person name="Yuan J."/>
            <person name="Sun Y."/>
            <person name="Gao Y."/>
            <person name="Zhang L."/>
            <person name="Li S."/>
            <person name="Dai H."/>
            <person name="Hamel J.F."/>
            <person name="Liu C."/>
            <person name="Yu Y."/>
            <person name="Liu S."/>
            <person name="Lin W."/>
            <person name="Guo K."/>
            <person name="Jin S."/>
            <person name="Xu P."/>
            <person name="Storey K.B."/>
            <person name="Huan P."/>
            <person name="Zhang T."/>
            <person name="Zhou Y."/>
            <person name="Zhang J."/>
            <person name="Lin C."/>
            <person name="Li X."/>
            <person name="Xing L."/>
            <person name="Huo D."/>
            <person name="Sun M."/>
            <person name="Wang L."/>
            <person name="Mercier A."/>
            <person name="Li F."/>
            <person name="Yang H."/>
            <person name="Xiang J."/>
        </authorList>
    </citation>
    <scope>NUCLEOTIDE SEQUENCE [LARGE SCALE GENOMIC DNA]</scope>
    <source>
        <strain evidence="15">Shaxun</strain>
        <tissue evidence="15">Muscle</tissue>
    </source>
</reference>
<comment type="subcellular location">
    <subcellularLocation>
        <location evidence="1">Membrane</location>
        <topology evidence="1">Multi-pass membrane protein</topology>
    </subcellularLocation>
</comment>
<proteinExistence type="inferred from homology"/>
<feature type="domain" description="ABC transmembrane type-1" evidence="14">
    <location>
        <begin position="1"/>
        <end position="100"/>
    </location>
</feature>
<dbReference type="GO" id="GO:0016887">
    <property type="term" value="F:ATP hydrolysis activity"/>
    <property type="evidence" value="ECO:0007669"/>
    <property type="project" value="InterPro"/>
</dbReference>
<evidence type="ECO:0000256" key="10">
    <source>
        <dbReference type="ARBA" id="ARBA00023136"/>
    </source>
</evidence>